<dbReference type="EMBL" id="JAZHXJ010000413">
    <property type="protein sequence ID" value="KAL1861671.1"/>
    <property type="molecule type" value="Genomic_DNA"/>
</dbReference>
<comment type="caution">
    <text evidence="3">The sequence shown here is derived from an EMBL/GenBank/DDBJ whole genome shotgun (WGS) entry which is preliminary data.</text>
</comment>
<dbReference type="InterPro" id="IPR036047">
    <property type="entry name" value="F-box-like_dom_sf"/>
</dbReference>
<dbReference type="Gene3D" id="1.20.1280.50">
    <property type="match status" value="1"/>
</dbReference>
<dbReference type="CDD" id="cd09917">
    <property type="entry name" value="F-box_SF"/>
    <property type="match status" value="1"/>
</dbReference>
<feature type="region of interest" description="Disordered" evidence="1">
    <location>
        <begin position="467"/>
        <end position="489"/>
    </location>
</feature>
<dbReference type="SMART" id="SM00256">
    <property type="entry name" value="FBOX"/>
    <property type="match status" value="1"/>
</dbReference>
<sequence length="501" mass="57605">MVLLTQLPPEILHNVLSYVLPEDLPQLCRVCRFLHSYISGNAVLCRDIYYSVLDLPVSGTDETIDWEQELKDYIKLKAICRHRGPEKTKELGFVHDTVTRILKRSPSGEFRESRPVTHSPSRNLEFLRKLFARKHNRVAFLMRSSLFEFARGETYRFREPPLPEQQQSAKLHCLFGTAILRCGRTRSSRMHPYACARVYDLRRYTQATMWGPFMSDGSGRVDWERVEAVMIVLSQNIRDKNINSSPLFANLWKSPFAGSWPNSYVPWPPDREPLSLDDQDPYGVSGTFMRIVCFLDYSDFFAFNFPLTERSPHDVLPDMPRPALEFEEATRLILMKLHVTKIEPPGEGDGKDLPVVHFKGVSRALDGSWDDNANSDIRGTVRLTPEGEVRWTTFSIFDGEERWRSEGIQVGGLRSARGVLGHWFDKDYEPHGPCGPTAFWKLSDLDAKSERDKIFVYDFLPLLAEDDNDPAASTTVEVEDDDDDGDWRDEEEFQHGVSLIY</sequence>
<keyword evidence="4" id="KW-1185">Reference proteome</keyword>
<evidence type="ECO:0000259" key="2">
    <source>
        <dbReference type="PROSITE" id="PS50181"/>
    </source>
</evidence>
<dbReference type="InterPro" id="IPR001810">
    <property type="entry name" value="F-box_dom"/>
</dbReference>
<accession>A0ABR3WH29</accession>
<name>A0ABR3WH29_9PEZI</name>
<proteinExistence type="predicted"/>
<dbReference type="PROSITE" id="PS50181">
    <property type="entry name" value="FBOX"/>
    <property type="match status" value="1"/>
</dbReference>
<reference evidence="3 4" key="1">
    <citation type="journal article" date="2024" name="Commun. Biol.">
        <title>Comparative genomic analysis of thermophilic fungi reveals convergent evolutionary adaptations and gene losses.</title>
        <authorList>
            <person name="Steindorff A.S."/>
            <person name="Aguilar-Pontes M.V."/>
            <person name="Robinson A.J."/>
            <person name="Andreopoulos B."/>
            <person name="LaButti K."/>
            <person name="Kuo A."/>
            <person name="Mondo S."/>
            <person name="Riley R."/>
            <person name="Otillar R."/>
            <person name="Haridas S."/>
            <person name="Lipzen A."/>
            <person name="Grimwood J."/>
            <person name="Schmutz J."/>
            <person name="Clum A."/>
            <person name="Reid I.D."/>
            <person name="Moisan M.C."/>
            <person name="Butler G."/>
            <person name="Nguyen T.T.M."/>
            <person name="Dewar K."/>
            <person name="Conant G."/>
            <person name="Drula E."/>
            <person name="Henrissat B."/>
            <person name="Hansel C."/>
            <person name="Singer S."/>
            <person name="Hutchinson M.I."/>
            <person name="de Vries R.P."/>
            <person name="Natvig D.O."/>
            <person name="Powell A.J."/>
            <person name="Tsang A."/>
            <person name="Grigoriev I.V."/>
        </authorList>
    </citation>
    <scope>NUCLEOTIDE SEQUENCE [LARGE SCALE GENOMIC DNA]</scope>
    <source>
        <strain evidence="3 4">ATCC 24622</strain>
    </source>
</reference>
<dbReference type="SUPFAM" id="SSF81383">
    <property type="entry name" value="F-box domain"/>
    <property type="match status" value="1"/>
</dbReference>
<gene>
    <name evidence="3" type="ORF">VTK73DRAFT_6979</name>
</gene>
<protein>
    <recommendedName>
        <fullName evidence="2">F-box domain-containing protein</fullName>
    </recommendedName>
</protein>
<organism evidence="3 4">
    <name type="scientific">Phialemonium thermophilum</name>
    <dbReference type="NCBI Taxonomy" id="223376"/>
    <lineage>
        <taxon>Eukaryota</taxon>
        <taxon>Fungi</taxon>
        <taxon>Dikarya</taxon>
        <taxon>Ascomycota</taxon>
        <taxon>Pezizomycotina</taxon>
        <taxon>Sordariomycetes</taxon>
        <taxon>Sordariomycetidae</taxon>
        <taxon>Cephalothecales</taxon>
        <taxon>Cephalothecaceae</taxon>
        <taxon>Phialemonium</taxon>
    </lineage>
</organism>
<evidence type="ECO:0000256" key="1">
    <source>
        <dbReference type="SAM" id="MobiDB-lite"/>
    </source>
</evidence>
<evidence type="ECO:0000313" key="4">
    <source>
        <dbReference type="Proteomes" id="UP001586593"/>
    </source>
</evidence>
<dbReference type="Pfam" id="PF12937">
    <property type="entry name" value="F-box-like"/>
    <property type="match status" value="1"/>
</dbReference>
<feature type="domain" description="F-box" evidence="2">
    <location>
        <begin position="1"/>
        <end position="53"/>
    </location>
</feature>
<evidence type="ECO:0000313" key="3">
    <source>
        <dbReference type="EMBL" id="KAL1861671.1"/>
    </source>
</evidence>
<feature type="compositionally biased region" description="Acidic residues" evidence="1">
    <location>
        <begin position="477"/>
        <end position="489"/>
    </location>
</feature>
<dbReference type="Proteomes" id="UP001586593">
    <property type="component" value="Unassembled WGS sequence"/>
</dbReference>